<dbReference type="PROSITE" id="PS52019">
    <property type="entry name" value="PKS_MFAS_DH"/>
    <property type="match status" value="1"/>
</dbReference>
<dbReference type="InterPro" id="IPR009081">
    <property type="entry name" value="PP-bd_ACP"/>
</dbReference>
<dbReference type="InterPro" id="IPR042104">
    <property type="entry name" value="PKS_dehydratase_sf"/>
</dbReference>
<evidence type="ECO:0000256" key="4">
    <source>
        <dbReference type="ARBA" id="ARBA00022857"/>
    </source>
</evidence>
<dbReference type="InterPro" id="IPR049551">
    <property type="entry name" value="PKS_DH_C"/>
</dbReference>
<comment type="caution">
    <text evidence="13">The sequence shown here is derived from an EMBL/GenBank/DDBJ whole genome shotgun (WGS) entry which is preliminary data.</text>
</comment>
<dbReference type="EMBL" id="JAUJFL010000003">
    <property type="protein sequence ID" value="KAK2608211.1"/>
    <property type="molecule type" value="Genomic_DNA"/>
</dbReference>
<dbReference type="PROSITE" id="PS52004">
    <property type="entry name" value="KS3_2"/>
    <property type="match status" value="1"/>
</dbReference>
<dbReference type="SUPFAM" id="SSF50129">
    <property type="entry name" value="GroES-like"/>
    <property type="match status" value="1"/>
</dbReference>
<dbReference type="SMART" id="SM00825">
    <property type="entry name" value="PKS_KS"/>
    <property type="match status" value="1"/>
</dbReference>
<keyword evidence="1" id="KW-0596">Phosphopantetheine</keyword>
<dbReference type="InterPro" id="IPR016036">
    <property type="entry name" value="Malonyl_transacylase_ACP-bd"/>
</dbReference>
<dbReference type="InterPro" id="IPR013968">
    <property type="entry name" value="PKS_KR"/>
</dbReference>
<keyword evidence="5" id="KW-0560">Oxidoreductase</keyword>
<dbReference type="InterPro" id="IPR013154">
    <property type="entry name" value="ADH-like_N"/>
</dbReference>
<dbReference type="InterPro" id="IPR013217">
    <property type="entry name" value="Methyltransf_12"/>
</dbReference>
<dbReference type="Pfam" id="PF16197">
    <property type="entry name" value="KAsynt_C_assoc"/>
    <property type="match status" value="1"/>
</dbReference>
<feature type="domain" description="PKS/mFAS DH" evidence="12">
    <location>
        <begin position="1028"/>
        <end position="1339"/>
    </location>
</feature>
<dbReference type="PANTHER" id="PTHR43775:SF29">
    <property type="entry name" value="ASPERFURANONE POLYKETIDE SYNTHASE AFOG-RELATED"/>
    <property type="match status" value="1"/>
</dbReference>
<dbReference type="Pfam" id="PF00698">
    <property type="entry name" value="Acyl_transf_1"/>
    <property type="match status" value="1"/>
</dbReference>
<feature type="active site" description="Proton acceptor; for dehydratase activity" evidence="8">
    <location>
        <position position="1060"/>
    </location>
</feature>
<dbReference type="GO" id="GO:0004312">
    <property type="term" value="F:fatty acid synthase activity"/>
    <property type="evidence" value="ECO:0007669"/>
    <property type="project" value="TreeGrafter"/>
</dbReference>
<dbReference type="SUPFAM" id="SSF52151">
    <property type="entry name" value="FabD/lysophospholipase-like"/>
    <property type="match status" value="1"/>
</dbReference>
<dbReference type="GO" id="GO:0006633">
    <property type="term" value="P:fatty acid biosynthetic process"/>
    <property type="evidence" value="ECO:0007669"/>
    <property type="project" value="TreeGrafter"/>
</dbReference>
<dbReference type="InterPro" id="IPR014031">
    <property type="entry name" value="Ketoacyl_synth_C"/>
</dbReference>
<feature type="region of interest" description="N-terminal hotdog fold" evidence="8">
    <location>
        <begin position="1028"/>
        <end position="1160"/>
    </location>
</feature>
<dbReference type="Pfam" id="PF13602">
    <property type="entry name" value="ADH_zinc_N_2"/>
    <property type="match status" value="1"/>
</dbReference>
<evidence type="ECO:0000256" key="1">
    <source>
        <dbReference type="ARBA" id="ARBA00022450"/>
    </source>
</evidence>
<dbReference type="InterPro" id="IPR049900">
    <property type="entry name" value="PKS_mFAS_DH"/>
</dbReference>
<dbReference type="InterPro" id="IPR032821">
    <property type="entry name" value="PKS_assoc"/>
</dbReference>
<dbReference type="Gene3D" id="3.40.47.10">
    <property type="match status" value="1"/>
</dbReference>
<proteinExistence type="predicted"/>
<dbReference type="SUPFAM" id="SSF53335">
    <property type="entry name" value="S-adenosyl-L-methionine-dependent methyltransferases"/>
    <property type="match status" value="1"/>
</dbReference>
<dbReference type="InterPro" id="IPR006162">
    <property type="entry name" value="Ppantetheine_attach_site"/>
</dbReference>
<dbReference type="SMART" id="SM00827">
    <property type="entry name" value="PKS_AT"/>
    <property type="match status" value="1"/>
</dbReference>
<evidence type="ECO:0000256" key="2">
    <source>
        <dbReference type="ARBA" id="ARBA00022553"/>
    </source>
</evidence>
<feature type="compositionally biased region" description="Low complexity" evidence="9">
    <location>
        <begin position="522"/>
        <end position="535"/>
    </location>
</feature>
<organism evidence="13 14">
    <name type="scientific">Phomopsis amygdali</name>
    <name type="common">Fusicoccum amygdali</name>
    <dbReference type="NCBI Taxonomy" id="1214568"/>
    <lineage>
        <taxon>Eukaryota</taxon>
        <taxon>Fungi</taxon>
        <taxon>Dikarya</taxon>
        <taxon>Ascomycota</taxon>
        <taxon>Pezizomycotina</taxon>
        <taxon>Sordariomycetes</taxon>
        <taxon>Sordariomycetidae</taxon>
        <taxon>Diaporthales</taxon>
        <taxon>Diaporthaceae</taxon>
        <taxon>Diaporthe</taxon>
    </lineage>
</organism>
<dbReference type="Pfam" id="PF08242">
    <property type="entry name" value="Methyltransf_12"/>
    <property type="match status" value="1"/>
</dbReference>
<keyword evidence="7" id="KW-0012">Acyltransferase</keyword>
<dbReference type="InterPro" id="IPR020806">
    <property type="entry name" value="PKS_PP-bd"/>
</dbReference>
<feature type="region of interest" description="Disordered" evidence="9">
    <location>
        <begin position="466"/>
        <end position="544"/>
    </location>
</feature>
<keyword evidence="14" id="KW-1185">Reference proteome</keyword>
<evidence type="ECO:0000259" key="11">
    <source>
        <dbReference type="PROSITE" id="PS52004"/>
    </source>
</evidence>
<dbReference type="Gene3D" id="3.40.50.720">
    <property type="entry name" value="NAD(P)-binding Rossmann-like Domain"/>
    <property type="match status" value="2"/>
</dbReference>
<dbReference type="CDD" id="cd02440">
    <property type="entry name" value="AdoMet_MTases"/>
    <property type="match status" value="1"/>
</dbReference>
<dbReference type="PROSITE" id="PS50075">
    <property type="entry name" value="CARRIER"/>
    <property type="match status" value="1"/>
</dbReference>
<protein>
    <recommendedName>
        <fullName evidence="15">Carrier domain-containing protein</fullName>
    </recommendedName>
</protein>
<dbReference type="InterPro" id="IPR016039">
    <property type="entry name" value="Thiolase-like"/>
</dbReference>
<keyword evidence="6" id="KW-0511">Multifunctional enzyme</keyword>
<dbReference type="GO" id="GO:0016491">
    <property type="term" value="F:oxidoreductase activity"/>
    <property type="evidence" value="ECO:0007669"/>
    <property type="project" value="UniProtKB-KW"/>
</dbReference>
<dbReference type="InterPro" id="IPR020807">
    <property type="entry name" value="PKS_DH"/>
</dbReference>
<dbReference type="SMART" id="SM00829">
    <property type="entry name" value="PKS_ER"/>
    <property type="match status" value="1"/>
</dbReference>
<evidence type="ECO:0008006" key="15">
    <source>
        <dbReference type="Google" id="ProtNLM"/>
    </source>
</evidence>
<evidence type="ECO:0000256" key="6">
    <source>
        <dbReference type="ARBA" id="ARBA00023268"/>
    </source>
</evidence>
<dbReference type="Gene3D" id="3.40.50.150">
    <property type="entry name" value="Vaccinia Virus protein VP39"/>
    <property type="match status" value="1"/>
</dbReference>
<dbReference type="Pfam" id="PF00109">
    <property type="entry name" value="ketoacyl-synt"/>
    <property type="match status" value="1"/>
</dbReference>
<evidence type="ECO:0000256" key="8">
    <source>
        <dbReference type="PROSITE-ProRule" id="PRU01363"/>
    </source>
</evidence>
<dbReference type="InterPro" id="IPR016035">
    <property type="entry name" value="Acyl_Trfase/lysoPLipase"/>
</dbReference>
<dbReference type="SUPFAM" id="SSF47336">
    <property type="entry name" value="ACP-like"/>
    <property type="match status" value="1"/>
</dbReference>
<name>A0AAD9W4C6_PHOAM</name>
<evidence type="ECO:0000256" key="9">
    <source>
        <dbReference type="SAM" id="MobiDB-lite"/>
    </source>
</evidence>
<dbReference type="Proteomes" id="UP001265746">
    <property type="component" value="Unassembled WGS sequence"/>
</dbReference>
<dbReference type="InterPro" id="IPR029063">
    <property type="entry name" value="SAM-dependent_MTases_sf"/>
</dbReference>
<dbReference type="InterPro" id="IPR020841">
    <property type="entry name" value="PKS_Beta-ketoAc_synthase_dom"/>
</dbReference>
<feature type="domain" description="Carrier" evidence="10">
    <location>
        <begin position="2569"/>
        <end position="2646"/>
    </location>
</feature>
<evidence type="ECO:0000256" key="5">
    <source>
        <dbReference type="ARBA" id="ARBA00023002"/>
    </source>
</evidence>
<evidence type="ECO:0000256" key="7">
    <source>
        <dbReference type="ARBA" id="ARBA00023315"/>
    </source>
</evidence>
<dbReference type="InterPro" id="IPR014043">
    <property type="entry name" value="Acyl_transferase_dom"/>
</dbReference>
<dbReference type="Gene3D" id="3.30.70.3290">
    <property type="match status" value="1"/>
</dbReference>
<feature type="domain" description="Ketosynthase family 3 (KS3)" evidence="11">
    <location>
        <begin position="1"/>
        <end position="427"/>
    </location>
</feature>
<accession>A0AAD9W4C6</accession>
<dbReference type="InterPro" id="IPR036291">
    <property type="entry name" value="NAD(P)-bd_dom_sf"/>
</dbReference>
<dbReference type="Pfam" id="PF14765">
    <property type="entry name" value="PS-DH"/>
    <property type="match status" value="1"/>
</dbReference>
<feature type="region of interest" description="C-terminal hotdog fold" evidence="8">
    <location>
        <begin position="1189"/>
        <end position="1339"/>
    </location>
</feature>
<dbReference type="SUPFAM" id="SSF51735">
    <property type="entry name" value="NAD(P)-binding Rossmann-fold domains"/>
    <property type="match status" value="2"/>
</dbReference>
<dbReference type="GO" id="GO:0044550">
    <property type="term" value="P:secondary metabolite biosynthetic process"/>
    <property type="evidence" value="ECO:0007669"/>
    <property type="project" value="UniProtKB-ARBA"/>
</dbReference>
<evidence type="ECO:0000259" key="10">
    <source>
        <dbReference type="PROSITE" id="PS50075"/>
    </source>
</evidence>
<dbReference type="InterPro" id="IPR011032">
    <property type="entry name" value="GroES-like_sf"/>
</dbReference>
<dbReference type="Pfam" id="PF21089">
    <property type="entry name" value="PKS_DH_N"/>
    <property type="match status" value="1"/>
</dbReference>
<gene>
    <name evidence="13" type="ORF">N8I77_006835</name>
</gene>
<dbReference type="Pfam" id="PF00550">
    <property type="entry name" value="PP-binding"/>
    <property type="match status" value="1"/>
</dbReference>
<dbReference type="SMART" id="SM00823">
    <property type="entry name" value="PKS_PP"/>
    <property type="match status" value="1"/>
</dbReference>
<keyword evidence="2" id="KW-0597">Phosphoprotein</keyword>
<dbReference type="InterPro" id="IPR057326">
    <property type="entry name" value="KR_dom"/>
</dbReference>
<keyword evidence="3" id="KW-0808">Transferase</keyword>
<reference evidence="13" key="1">
    <citation type="submission" date="2023-06" db="EMBL/GenBank/DDBJ databases">
        <authorList>
            <person name="Noh H."/>
        </authorList>
    </citation>
    <scope>NUCLEOTIDE SEQUENCE</scope>
    <source>
        <strain evidence="13">DUCC20226</strain>
    </source>
</reference>
<dbReference type="SMART" id="SM00826">
    <property type="entry name" value="PKS_DH"/>
    <property type="match status" value="1"/>
</dbReference>
<dbReference type="CDD" id="cd00833">
    <property type="entry name" value="PKS"/>
    <property type="match status" value="1"/>
</dbReference>
<dbReference type="PANTHER" id="PTHR43775">
    <property type="entry name" value="FATTY ACID SYNTHASE"/>
    <property type="match status" value="1"/>
</dbReference>
<keyword evidence="4" id="KW-0521">NADP</keyword>
<dbReference type="Gene3D" id="3.10.129.110">
    <property type="entry name" value="Polyketide synthase dehydratase"/>
    <property type="match status" value="1"/>
</dbReference>
<evidence type="ECO:0000256" key="3">
    <source>
        <dbReference type="ARBA" id="ARBA00022679"/>
    </source>
</evidence>
<dbReference type="InterPro" id="IPR014030">
    <property type="entry name" value="Ketoacyl_synth_N"/>
</dbReference>
<dbReference type="FunFam" id="3.40.50.720:FF:000209">
    <property type="entry name" value="Polyketide synthase Pks12"/>
    <property type="match status" value="1"/>
</dbReference>
<dbReference type="SUPFAM" id="SSF55048">
    <property type="entry name" value="Probable ACP-binding domain of malonyl-CoA ACP transacylase"/>
    <property type="match status" value="1"/>
</dbReference>
<dbReference type="InterPro" id="IPR001227">
    <property type="entry name" value="Ac_transferase_dom_sf"/>
</dbReference>
<sequence length="2652" mass="289022">MEPIAVTGFSFKLAQGAEDEASLWEILESGRNVMTPYPESRVKNIDAFHEANSAAQNNLPSRGGHFLKGDPAAFDAPFFSITPKEAAAMDPAQRMLLETAYRALENAGIPVERVAGTKTAVFSGSMTEDYMRIVVKAPDEAPTHVSSGTSPALLANRLGWYFDLRGPNMQVDTACSSSMVATHLACQSLQRGEASMALVTGSNVILSPETSMYLGNLNLLSKDGLSYSFDQRANGYSRGEGIVVLVMKRLSDAIRDGDVIRGVIRATSSNSDGRTPGITQPSVTAQEELIRGVYQSCNLGLESTRYVEAHGTGTQIGDTTEMKALGRIFRSSRSREEPLYVGSLKASFGHTEGASGLASIIKCILMLEKGIIPPNALFEKLNPKIPARSSNIQIPTKRITWPCDGLRRISINSFGFGGSNGHAIMDDAQGMLGILAVNGARRTLTPLSPPKPAQIENGMPNGNGILNGHGLPNGHDIPNGDGLPNGHVVTNGHATPNGVNGAGTPNGLNGSKHASVVAKQKPIPQTSTQEEPTQETADHVTSSPKASSYELLVWSAKDEATLTKMLQDHEQYFTTNIYGSAPRLEKLAYTLAARRSVMNWRCYSVVSTDMSAGSPARLQPSRGVRPSREKGLAFVFTGQGAQYARMGLELLQYPVFESSLAKADSFYHQLGAEWSILDVLQNGTGIDTPGISQPLCTALQLALVDLLEDLGLVPNVVVGHSSGEVAAAYSVGALSFESACKVAYYRGWLTGKLVKSISADPGAMMSVNLPEAQVDAYLEKVGLDVSASTRKIHVACVNSPSNVTLSGNEKAIDQLKEHLDADGIFSQKLKTGVAYHSPVMKAIVKEYLSCVGPVEARPSAHNTAAFMVSSVTGQSISPASLSNGQYWVDNLVSPVRFADALQYIVLGAPKMENGFKTVTDFLEVGPHAALRRPVQDTLRQAVGGGSFRYTSLLSRFESPVKSVLTTVGAFFTQGYPVSITAAIRQGSEGEHHPSYLVDLPQYPFDHTQLHWHESRISRDWRFREPVPRTVLGTRSPDWNPLLPRWRKLLSVEDMPWTADHIIDKTILFPATGSIMMALEAVKQMANPHKRILGYYVKEASFTAPIIIHQEGTTEVTTALRPLHQAYEKTSQRFEVQLFAYIDTFWSQCFSATIHIEYEEALDEVDGGHEAQSTAQSLAQRYMQAKESSNKRVEKDNFYQWLYNHGLKYGEKFSLAEDLHWDGRERTTARVNVEPPLEAYAGVVHPAVLDAACHICYAAPSEGASVSLPTIIPHRMRSAWISAKGWQHPETKEIRVATESKLKTVGSGIETSVVVLADDGSPLCHIEDFELSPVLSNDPSSSERKTKPIHLIEWNPQLSLLEQDALQAYCGTPSSSEEERPVVELRKILQSIVRLKARELRSFDSSAMPPHIKEYVSWIISQYQSLQDSTDAEVLDEASLNSAIEDLVLEKPSWRILTEISQYLTTLASEKCDVDAQPFSAAAAHDFHKDFLDSVCDGRLTRYLELLVHQTPELKILEVGSGGDKGSITSFLLSILHQVEDRTAGMAFAEYVYTDASAEALDQAREQLVDHEDRVTYKTLDSREDMTKQGFEAGSYDLIVACYASRVAGSLSATLKSIRHVLKPGGHLILHDITATDPLITDFAFGVLPGWWSAEDKTHDTQRPTMTDAEWHSLLKESGFSGNDLVVRDYQCDAAHHASIILSTALDASTAPSSTTQSRTLLVVDGDDEHQRSVATSLAGDLSVSSGRKADVYPVTAWAEAKVKENDLVVFLADLGRPFLANIPEPTFDVLKNWIQQAENLLWVTSADIQDTSTGASLYAHSGLKDGFLRSLRAEFNSKHIVSLSLEGSGKKEDSTAGNIKHIATVLDCAFGAAGASVPPSTELEFRVRDGQILVPRLVEDNESNRELASCDHPEMRTEPWLPGPPLKLDMGMRGHLETLRFEEDTDYHEADLGPDEVEIEARSWAVNFRDVFGALGRLEHEAFSFGSDCAGVVTRVGRECSRIKPGDRVCMLATGCMRTFPRAGERLVVAIPESLSFEEACAVINPAITAWQALMEVARLREGDKVLIHSASGATGQLAVQMAQLAGAEVFATVGYEHKKRLLMDQYGIPEDHIFYSRNTSFARGIMRVTGGYGVDVVLNSLVGESLRASWECIAPYGRFIEIGKADINANSSLPMAHFANNVMFCAVDLRHLFFDTGRKEAASRLMEKAMGLASDGRIYYPRPLHVYDVNAVEDAFRYFQSGKNTGRIVIRVDRSTQVQKYLINKRTWSFKEDATYLVAGGLGGIGRSILRWLVKRGAKHLIVPSRSGLANSGAAADVVGELREQGVTVVAPKCDVSSIESISQVLENCGSTMPPVRGCINAAMVLSDAIFDNMSYDQWSSTIRSKVPSSWNLHLLLPDVDFFIMLSSVAGVLGHPGQTNYAAGNTFQDSLAHYRTYHGQNALSIDLGVMGDVGRVAETENLQRHLERTQGLDPIEEHEFLSLLDVCCDPIRPITGPDAAGCQISMGLMTPADRLSRALEPLEFLHRPLFAYFSRPRGGALQHAGSAAAGGDAVDTAELFRQAASPENRAAVVVDALAKKLARALAIKPDDVDVTQPLHAFGVDSLVAVELRNWMGKQFAADVPVFEIMGGSTVLAVGELVTKVSQIARSG</sequence>
<feature type="active site" description="Proton donor; for dehydratase activity" evidence="8">
    <location>
        <position position="1249"/>
    </location>
</feature>
<dbReference type="PROSITE" id="PS00012">
    <property type="entry name" value="PHOSPHOPANTETHEINE"/>
    <property type="match status" value="1"/>
</dbReference>
<dbReference type="GO" id="GO:0031177">
    <property type="term" value="F:phosphopantetheine binding"/>
    <property type="evidence" value="ECO:0007669"/>
    <property type="project" value="InterPro"/>
</dbReference>
<evidence type="ECO:0000313" key="14">
    <source>
        <dbReference type="Proteomes" id="UP001265746"/>
    </source>
</evidence>
<dbReference type="Pfam" id="PF02801">
    <property type="entry name" value="Ketoacyl-synt_C"/>
    <property type="match status" value="1"/>
</dbReference>
<dbReference type="SMART" id="SM00822">
    <property type="entry name" value="PKS_KR"/>
    <property type="match status" value="1"/>
</dbReference>
<evidence type="ECO:0000259" key="12">
    <source>
        <dbReference type="PROSITE" id="PS52019"/>
    </source>
</evidence>
<dbReference type="InterPro" id="IPR036736">
    <property type="entry name" value="ACP-like_sf"/>
</dbReference>
<dbReference type="InterPro" id="IPR049552">
    <property type="entry name" value="PKS_DH_N"/>
</dbReference>
<dbReference type="InterPro" id="IPR050091">
    <property type="entry name" value="PKS_NRPS_Biosynth_Enz"/>
</dbReference>
<dbReference type="InterPro" id="IPR020843">
    <property type="entry name" value="ER"/>
</dbReference>
<dbReference type="CDD" id="cd05195">
    <property type="entry name" value="enoyl_red"/>
    <property type="match status" value="1"/>
</dbReference>
<dbReference type="Gene3D" id="3.40.366.10">
    <property type="entry name" value="Malonyl-Coenzyme A Acyl Carrier Protein, domain 2"/>
    <property type="match status" value="1"/>
</dbReference>
<evidence type="ECO:0000313" key="13">
    <source>
        <dbReference type="EMBL" id="KAK2608211.1"/>
    </source>
</evidence>
<dbReference type="Pfam" id="PF08240">
    <property type="entry name" value="ADH_N"/>
    <property type="match status" value="1"/>
</dbReference>
<dbReference type="SUPFAM" id="SSF53901">
    <property type="entry name" value="Thiolase-like"/>
    <property type="match status" value="1"/>
</dbReference>
<dbReference type="Pfam" id="PF08659">
    <property type="entry name" value="KR"/>
    <property type="match status" value="1"/>
</dbReference>
<dbReference type="GO" id="GO:1901336">
    <property type="term" value="P:lactone biosynthetic process"/>
    <property type="evidence" value="ECO:0007669"/>
    <property type="project" value="UniProtKB-ARBA"/>
</dbReference>
<dbReference type="Gene3D" id="1.10.1200.10">
    <property type="entry name" value="ACP-like"/>
    <property type="match status" value="1"/>
</dbReference>
<dbReference type="Gene3D" id="3.90.180.10">
    <property type="entry name" value="Medium-chain alcohol dehydrogenases, catalytic domain"/>
    <property type="match status" value="1"/>
</dbReference>